<reference evidence="2" key="1">
    <citation type="submission" date="2019-02" db="EMBL/GenBank/DDBJ databases">
        <title>A novel Candidatus Liberibacter species associated with the New Zealand native fuchsia psyllid, Ctenarytaina fuchsiae.</title>
        <authorList>
            <person name="Thompson S.M."/>
            <person name="Jorgensen N."/>
            <person name="David C."/>
            <person name="Bulman S.R."/>
            <person name="Smith G.R."/>
        </authorList>
    </citation>
    <scope>NUCLEOTIDE SEQUENCE</scope>
    <source>
        <strain evidence="2">Oxford</strain>
    </source>
</reference>
<evidence type="ECO:0000313" key="3">
    <source>
        <dbReference type="Proteomes" id="UP000736856"/>
    </source>
</evidence>
<dbReference type="Proteomes" id="UP000736856">
    <property type="component" value="Unassembled WGS sequence"/>
</dbReference>
<accession>A0A937DH25</accession>
<dbReference type="PIRSF" id="PIRSF030780">
    <property type="entry name" value="Md_memb_hyd_prd"/>
    <property type="match status" value="1"/>
</dbReference>
<evidence type="ECO:0008006" key="4">
    <source>
        <dbReference type="Google" id="ProtNLM"/>
    </source>
</evidence>
<name>A0A937DH25_9HYPH</name>
<keyword evidence="1" id="KW-1133">Transmembrane helix</keyword>
<evidence type="ECO:0000313" key="2">
    <source>
        <dbReference type="EMBL" id="MBL0849025.1"/>
    </source>
</evidence>
<sequence length="162" mass="18579">MTIQGHCIFALASIILAKRTGFSPALANTEWMIVILGCMLSCLIPDIDHPRSVISQRFKIISFWTTKIFKHRGYTHSLLSLFLYFQLLNQFLPLESTAYQGFRDSMIIGYASHLIADMLTPAGIPLFWPFSWRFCFPLLYSNSLLKEILVCVLFLIYALSVF</sequence>
<dbReference type="PANTHER" id="PTHR35531:SF1">
    <property type="entry name" value="INNER MEMBRANE PROTEIN YBCI-RELATED"/>
    <property type="match status" value="1"/>
</dbReference>
<feature type="transmembrane region" description="Helical" evidence="1">
    <location>
        <begin position="139"/>
        <end position="159"/>
    </location>
</feature>
<keyword evidence="1" id="KW-0812">Transmembrane</keyword>
<dbReference type="Pfam" id="PF04307">
    <property type="entry name" value="YdjM"/>
    <property type="match status" value="1"/>
</dbReference>
<feature type="transmembrane region" description="Helical" evidence="1">
    <location>
        <begin position="107"/>
        <end position="127"/>
    </location>
</feature>
<organism evidence="2 3">
    <name type="scientific">Candidatus Liberibacter ctenarytainae</name>
    <dbReference type="NCBI Taxonomy" id="2020335"/>
    <lineage>
        <taxon>Bacteria</taxon>
        <taxon>Pseudomonadati</taxon>
        <taxon>Pseudomonadota</taxon>
        <taxon>Alphaproteobacteria</taxon>
        <taxon>Hyphomicrobiales</taxon>
        <taxon>Rhizobiaceae</taxon>
        <taxon>Liberibacter</taxon>
    </lineage>
</organism>
<dbReference type="EMBL" id="SEOL01000004">
    <property type="protein sequence ID" value="MBL0849025.1"/>
    <property type="molecule type" value="Genomic_DNA"/>
</dbReference>
<proteinExistence type="predicted"/>
<dbReference type="PANTHER" id="PTHR35531">
    <property type="entry name" value="INNER MEMBRANE PROTEIN YBCI-RELATED"/>
    <property type="match status" value="1"/>
</dbReference>
<dbReference type="InterPro" id="IPR016956">
    <property type="entry name" value="YdjM"/>
</dbReference>
<dbReference type="InterPro" id="IPR007404">
    <property type="entry name" value="YdjM-like"/>
</dbReference>
<gene>
    <name evidence="2" type="ORF">EU981_02925</name>
</gene>
<evidence type="ECO:0000256" key="1">
    <source>
        <dbReference type="SAM" id="Phobius"/>
    </source>
</evidence>
<protein>
    <recommendedName>
        <fullName evidence="4">Membrane-bound metal-dependent hydrolase</fullName>
    </recommendedName>
</protein>
<keyword evidence="1" id="KW-0472">Membrane</keyword>
<dbReference type="AlphaFoldDB" id="A0A937DH25"/>
<comment type="caution">
    <text evidence="2">The sequence shown here is derived from an EMBL/GenBank/DDBJ whole genome shotgun (WGS) entry which is preliminary data.</text>
</comment>